<feature type="signal peptide" evidence="2">
    <location>
        <begin position="1"/>
        <end position="18"/>
    </location>
</feature>
<evidence type="ECO:0000313" key="4">
    <source>
        <dbReference type="EMBL" id="GGE34608.1"/>
    </source>
</evidence>
<dbReference type="Proteomes" id="UP000612855">
    <property type="component" value="Unassembled WGS sequence"/>
</dbReference>
<organism evidence="4 5">
    <name type="scientific">Primorskyibacter flagellatus</name>
    <dbReference type="NCBI Taxonomy" id="1387277"/>
    <lineage>
        <taxon>Bacteria</taxon>
        <taxon>Pseudomonadati</taxon>
        <taxon>Pseudomonadota</taxon>
        <taxon>Alphaproteobacteria</taxon>
        <taxon>Rhodobacterales</taxon>
        <taxon>Roseobacteraceae</taxon>
        <taxon>Primorskyibacter</taxon>
    </lineage>
</organism>
<dbReference type="InterPro" id="IPR025232">
    <property type="entry name" value="DUF4174"/>
</dbReference>
<keyword evidence="5" id="KW-1185">Reference proteome</keyword>
<keyword evidence="1 2" id="KW-0732">Signal</keyword>
<protein>
    <recommendedName>
        <fullName evidence="3">DUF4174 domain-containing protein</fullName>
    </recommendedName>
</protein>
<evidence type="ECO:0000256" key="1">
    <source>
        <dbReference type="ARBA" id="ARBA00022729"/>
    </source>
</evidence>
<evidence type="ECO:0000259" key="3">
    <source>
        <dbReference type="Pfam" id="PF13778"/>
    </source>
</evidence>
<dbReference type="Pfam" id="PF13778">
    <property type="entry name" value="DUF4174"/>
    <property type="match status" value="1"/>
</dbReference>
<accession>A0A917AA87</accession>
<feature type="chain" id="PRO_5037355322" description="DUF4174 domain-containing protein" evidence="2">
    <location>
        <begin position="19"/>
        <end position="166"/>
    </location>
</feature>
<sequence length="166" mass="18441">MRKALICLMVLASAPLMAQEASSAATPPETPAETTAEATDGIFLDTAPESLEALRWQKRIVAVFADSPEDPQFRRQMESLQRDPQALAYRDVVVLTDTDPAAQSALRETFRPRGFMMVLVGKDGQIKLRKPLPWDVREISRAIDKTPLRQQELRDLGQRGGVALGR</sequence>
<feature type="domain" description="DUF4174" evidence="3">
    <location>
        <begin position="51"/>
        <end position="152"/>
    </location>
</feature>
<proteinExistence type="predicted"/>
<dbReference type="AlphaFoldDB" id="A0A917AA87"/>
<dbReference type="EMBL" id="BMFJ01000001">
    <property type="protein sequence ID" value="GGE34608.1"/>
    <property type="molecule type" value="Genomic_DNA"/>
</dbReference>
<comment type="caution">
    <text evidence="4">The sequence shown here is derived from an EMBL/GenBank/DDBJ whole genome shotgun (WGS) entry which is preliminary data.</text>
</comment>
<evidence type="ECO:0000313" key="5">
    <source>
        <dbReference type="Proteomes" id="UP000612855"/>
    </source>
</evidence>
<gene>
    <name evidence="4" type="ORF">GCM10011360_23100</name>
</gene>
<dbReference type="RefSeq" id="WP_188477830.1">
    <property type="nucleotide sequence ID" value="NZ_BMFJ01000001.1"/>
</dbReference>
<evidence type="ECO:0000256" key="2">
    <source>
        <dbReference type="SAM" id="SignalP"/>
    </source>
</evidence>
<name>A0A917AA87_9RHOB</name>
<reference evidence="5" key="1">
    <citation type="journal article" date="2019" name="Int. J. Syst. Evol. Microbiol.">
        <title>The Global Catalogue of Microorganisms (GCM) 10K type strain sequencing project: providing services to taxonomists for standard genome sequencing and annotation.</title>
        <authorList>
            <consortium name="The Broad Institute Genomics Platform"/>
            <consortium name="The Broad Institute Genome Sequencing Center for Infectious Disease"/>
            <person name="Wu L."/>
            <person name="Ma J."/>
        </authorList>
    </citation>
    <scope>NUCLEOTIDE SEQUENCE [LARGE SCALE GENOMIC DNA]</scope>
    <source>
        <strain evidence="5">CGMCC 1.12664</strain>
    </source>
</reference>